<evidence type="ECO:0000256" key="2">
    <source>
        <dbReference type="ARBA" id="ARBA00022786"/>
    </source>
</evidence>
<dbReference type="InterPro" id="IPR052121">
    <property type="entry name" value="F-box_SCF_Substrate_Recog"/>
</dbReference>
<dbReference type="InterPro" id="IPR001810">
    <property type="entry name" value="F-box_dom"/>
</dbReference>
<evidence type="ECO:0000256" key="3">
    <source>
        <dbReference type="SAM" id="MobiDB-lite"/>
    </source>
</evidence>
<feature type="region of interest" description="Disordered" evidence="3">
    <location>
        <begin position="13"/>
        <end position="65"/>
    </location>
</feature>
<keyword evidence="6" id="KW-1185">Reference proteome</keyword>
<organism evidence="5 6">
    <name type="scientific">Acanthamoeba castellanii (strain ATCC 30010 / Neff)</name>
    <dbReference type="NCBI Taxonomy" id="1257118"/>
    <lineage>
        <taxon>Eukaryota</taxon>
        <taxon>Amoebozoa</taxon>
        <taxon>Discosea</taxon>
        <taxon>Longamoebia</taxon>
        <taxon>Centramoebida</taxon>
        <taxon>Acanthamoebidae</taxon>
        <taxon>Acanthamoeba</taxon>
    </lineage>
</organism>
<dbReference type="PANTHER" id="PTHR46550">
    <property type="entry name" value="F-BOX ONLY PROTEIN 3"/>
    <property type="match status" value="1"/>
</dbReference>
<dbReference type="AlphaFoldDB" id="L8H187"/>
<sequence>MLAALVPFILPHKHSVHDNDSPVPNRKRSAPVEAQDDLAGDSSSDEEGHYLSPMEESEDEAESLSMHDVYPDHEEEEESSCMMLEDLHSHPRFNLLTELPTEILFHVLQYLSPRHLLSLRLANRWLHQVCGDDHLWHGFVRSRWPSPRHYGSTQGMADESWAQAYERMEWNTNRPVVLKGWLYDFPSLFAAPLELSRDSISAYRRERHYATEMAQQEEEEVLQVQFFLSHCSGPTERREKKATVWYSNDKLGRAWNKTLADVSGGVRPPLKALTHSTVVISINTTLVGLDKCTGQELWRHKLFCNYLVAATHEDRDIVYAVGCDDMVYEGRIVVRERPLVALDARTGRELWRADLLPLSNDMRCEPSKPIVLSPNYLMTSIEDFPPCPSSSLIVSAKTGAVSFVVKGEVTACVHANDKLVMIKDGRGSCHTLAGEQAWELSKTFSGRVGAKGGIVPLQDGSFVFYHYSHVIDAVVQVVLVNAQGQEEWWLECGGATNGTRKIYHSINAEVRGEAGILLTCESSQGCWVHLVSWEGKTVFRWEKEESLNPSHHWVL</sequence>
<dbReference type="InterPro" id="IPR015943">
    <property type="entry name" value="WD40/YVTN_repeat-like_dom_sf"/>
</dbReference>
<dbReference type="PROSITE" id="PS50181">
    <property type="entry name" value="FBOX"/>
    <property type="match status" value="1"/>
</dbReference>
<accession>L8H187</accession>
<proteinExistence type="predicted"/>
<reference evidence="5 6" key="1">
    <citation type="journal article" date="2013" name="Genome Biol.">
        <title>Genome of Acanthamoeba castellanii highlights extensive lateral gene transfer and early evolution of tyrosine kinase signaling.</title>
        <authorList>
            <person name="Clarke M."/>
            <person name="Lohan A.J."/>
            <person name="Liu B."/>
            <person name="Lagkouvardos I."/>
            <person name="Roy S."/>
            <person name="Zafar N."/>
            <person name="Bertelli C."/>
            <person name="Schilde C."/>
            <person name="Kianianmomeni A."/>
            <person name="Burglin T.R."/>
            <person name="Frech C."/>
            <person name="Turcotte B."/>
            <person name="Kopec K.O."/>
            <person name="Synnott J.M."/>
            <person name="Choo C."/>
            <person name="Paponov I."/>
            <person name="Finkler A."/>
            <person name="Soon Heng Tan C."/>
            <person name="Hutchins A.P."/>
            <person name="Weinmeier T."/>
            <person name="Rattei T."/>
            <person name="Chu J.S."/>
            <person name="Gimenez G."/>
            <person name="Irimia M."/>
            <person name="Rigden D.J."/>
            <person name="Fitzpatrick D.A."/>
            <person name="Lorenzo-Morales J."/>
            <person name="Bateman A."/>
            <person name="Chiu C.H."/>
            <person name="Tang P."/>
            <person name="Hegemann P."/>
            <person name="Fromm H."/>
            <person name="Raoult D."/>
            <person name="Greub G."/>
            <person name="Miranda-Saavedra D."/>
            <person name="Chen N."/>
            <person name="Nash P."/>
            <person name="Ginger M.L."/>
            <person name="Horn M."/>
            <person name="Schaap P."/>
            <person name="Caler L."/>
            <person name="Loftus B."/>
        </authorList>
    </citation>
    <scope>NUCLEOTIDE SEQUENCE [LARGE SCALE GENOMIC DNA]</scope>
    <source>
        <strain evidence="5 6">Neff</strain>
    </source>
</reference>
<name>L8H187_ACACF</name>
<evidence type="ECO:0000256" key="1">
    <source>
        <dbReference type="ARBA" id="ARBA00004906"/>
    </source>
</evidence>
<dbReference type="VEuPathDB" id="AmoebaDB:ACA1_368120"/>
<dbReference type="Pfam" id="PF13360">
    <property type="entry name" value="PQQ_2"/>
    <property type="match status" value="1"/>
</dbReference>
<feature type="compositionally biased region" description="Acidic residues" evidence="3">
    <location>
        <begin position="34"/>
        <end position="45"/>
    </location>
</feature>
<dbReference type="InterPro" id="IPR036047">
    <property type="entry name" value="F-box-like_dom_sf"/>
</dbReference>
<dbReference type="Proteomes" id="UP000011083">
    <property type="component" value="Unassembled WGS sequence"/>
</dbReference>
<evidence type="ECO:0000259" key="4">
    <source>
        <dbReference type="PROSITE" id="PS50181"/>
    </source>
</evidence>
<dbReference type="SUPFAM" id="SSF81383">
    <property type="entry name" value="F-box domain"/>
    <property type="match status" value="1"/>
</dbReference>
<keyword evidence="2" id="KW-0833">Ubl conjugation pathway</keyword>
<dbReference type="RefSeq" id="XP_004340131.1">
    <property type="nucleotide sequence ID" value="XM_004340083.1"/>
</dbReference>
<dbReference type="Gene3D" id="2.130.10.10">
    <property type="entry name" value="YVTN repeat-like/Quinoprotein amine dehydrogenase"/>
    <property type="match status" value="1"/>
</dbReference>
<dbReference type="GO" id="GO:0005737">
    <property type="term" value="C:cytoplasm"/>
    <property type="evidence" value="ECO:0007669"/>
    <property type="project" value="TreeGrafter"/>
</dbReference>
<dbReference type="KEGG" id="acan:ACA1_368120"/>
<dbReference type="Pfam" id="PF12937">
    <property type="entry name" value="F-box-like"/>
    <property type="match status" value="1"/>
</dbReference>
<evidence type="ECO:0000313" key="6">
    <source>
        <dbReference type="Proteomes" id="UP000011083"/>
    </source>
</evidence>
<dbReference type="OrthoDB" id="722566at2759"/>
<dbReference type="SUPFAM" id="SSF50998">
    <property type="entry name" value="Quinoprotein alcohol dehydrogenase-like"/>
    <property type="match status" value="2"/>
</dbReference>
<dbReference type="InterPro" id="IPR002372">
    <property type="entry name" value="PQQ_rpt_dom"/>
</dbReference>
<dbReference type="PANTHER" id="PTHR46550:SF1">
    <property type="entry name" value="F-BOX PROTEIN 3"/>
    <property type="match status" value="1"/>
</dbReference>
<dbReference type="SMART" id="SM00256">
    <property type="entry name" value="FBOX"/>
    <property type="match status" value="1"/>
</dbReference>
<protein>
    <submittedName>
        <fullName evidence="5">Fbox domain containing protein</fullName>
    </submittedName>
</protein>
<dbReference type="InterPro" id="IPR011047">
    <property type="entry name" value="Quinoprotein_ADH-like_sf"/>
</dbReference>
<dbReference type="Gene3D" id="1.20.1280.50">
    <property type="match status" value="1"/>
</dbReference>
<comment type="pathway">
    <text evidence="1">Protein modification; protein ubiquitination.</text>
</comment>
<dbReference type="GeneID" id="14918902"/>
<gene>
    <name evidence="5" type="ORF">ACA1_368120</name>
</gene>
<feature type="domain" description="F-box" evidence="4">
    <location>
        <begin position="93"/>
        <end position="139"/>
    </location>
</feature>
<evidence type="ECO:0000313" key="5">
    <source>
        <dbReference type="EMBL" id="ELR18111.1"/>
    </source>
</evidence>
<dbReference type="EMBL" id="KB007960">
    <property type="protein sequence ID" value="ELR18111.1"/>
    <property type="molecule type" value="Genomic_DNA"/>
</dbReference>